<evidence type="ECO:0000313" key="2">
    <source>
        <dbReference type="EMBL" id="ADB54986.1"/>
    </source>
</evidence>
<name>D2X3Y4_HBV</name>
<sequence>MEVGLPNLEKAWGQIFLYPIPWDSSPIISWILHSKPTQKIQIGTSTRTRTTGRTPTRWEWEHSGQGSPLPTGDCWGGALKLRAYSQLCQQLLLLPPPIGSQEGSLLPYLHL</sequence>
<organism evidence="2">
    <name type="scientific">Hepatitis B virus</name>
    <name type="common">HBV</name>
    <dbReference type="NCBI Taxonomy" id="10407"/>
    <lineage>
        <taxon>Viruses</taxon>
        <taxon>Riboviria</taxon>
        <taxon>Pararnavirae</taxon>
        <taxon>Artverviricota</taxon>
        <taxon>Revtraviricetes</taxon>
        <taxon>Blubervirales</taxon>
        <taxon>Hepadnaviridae</taxon>
        <taxon>Orthohepadnavirus</taxon>
        <taxon>Orthohepadnavirus hominoidei</taxon>
    </lineage>
</organism>
<feature type="region of interest" description="Disordered" evidence="1">
    <location>
        <begin position="45"/>
        <end position="67"/>
    </location>
</feature>
<protein>
    <submittedName>
        <fullName evidence="2">Large S protein</fullName>
    </submittedName>
</protein>
<proteinExistence type="predicted"/>
<evidence type="ECO:0000256" key="1">
    <source>
        <dbReference type="SAM" id="MobiDB-lite"/>
    </source>
</evidence>
<dbReference type="EMBL" id="GQ857808">
    <property type="protein sequence ID" value="ADB54986.1"/>
    <property type="molecule type" value="Genomic_DNA"/>
</dbReference>
<feature type="compositionally biased region" description="Low complexity" evidence="1">
    <location>
        <begin position="45"/>
        <end position="55"/>
    </location>
</feature>
<organismHost>
    <name type="scientific">Homo sapiens</name>
    <name type="common">Human</name>
    <dbReference type="NCBI Taxonomy" id="9606"/>
</organismHost>
<organismHost>
    <name type="scientific">Pan troglodytes</name>
    <name type="common">Chimpanzee</name>
    <dbReference type="NCBI Taxonomy" id="9598"/>
</organismHost>
<accession>D2X3Y4</accession>
<reference evidence="2" key="1">
    <citation type="journal article" date="2010" name="J. Gastroenterol.">
        <title>Significant association of different preS mutations with hepatitis B-related cirrhosis or hepatocellular carcinoma.</title>
        <authorList>
            <person name="Yin J."/>
            <person name="Xie J."/>
            <person name="Zhang H."/>
            <person name="Shen Q."/>
            <person name="Han L."/>
            <person name="Lu W."/>
            <person name="Han Y."/>
            <person name="Li C."/>
            <person name="Ni W."/>
            <person name="Wang H."/>
            <person name="Cao G."/>
        </authorList>
    </citation>
    <scope>NUCLEOTIDE SEQUENCE</scope>
    <source>
        <strain evidence="2">P2679</strain>
    </source>
</reference>
<gene>
    <name evidence="2" type="primary">S</name>
</gene>